<dbReference type="InterPro" id="IPR011333">
    <property type="entry name" value="SKP1/BTB/POZ_sf"/>
</dbReference>
<protein>
    <recommendedName>
        <fullName evidence="1">BTB domain-containing protein</fullName>
    </recommendedName>
</protein>
<dbReference type="AlphaFoldDB" id="A0A4Y2K5Q1"/>
<dbReference type="SMART" id="SM00225">
    <property type="entry name" value="BTB"/>
    <property type="match status" value="1"/>
</dbReference>
<organism evidence="2 3">
    <name type="scientific">Araneus ventricosus</name>
    <name type="common">Orbweaver spider</name>
    <name type="synonym">Epeira ventricosa</name>
    <dbReference type="NCBI Taxonomy" id="182803"/>
    <lineage>
        <taxon>Eukaryota</taxon>
        <taxon>Metazoa</taxon>
        <taxon>Ecdysozoa</taxon>
        <taxon>Arthropoda</taxon>
        <taxon>Chelicerata</taxon>
        <taxon>Arachnida</taxon>
        <taxon>Araneae</taxon>
        <taxon>Araneomorphae</taxon>
        <taxon>Entelegynae</taxon>
        <taxon>Araneoidea</taxon>
        <taxon>Araneidae</taxon>
        <taxon>Araneus</taxon>
    </lineage>
</organism>
<dbReference type="SUPFAM" id="SSF54695">
    <property type="entry name" value="POZ domain"/>
    <property type="match status" value="1"/>
</dbReference>
<sequence length="521" mass="59771">MANSCTNSTAPFNFIWAIENCRQPPYLKLQSPTFTVDSIEKTKWRLILHVNQHCVLGYIKRQIDRSALKSMELNFELAVLAADGKRANEQKDVCFRINPHSKIVKLIENNVLSDRKAEFLPNDTLTVWCQIRRRDVGISTPDLCFARTQLLHERLCFIWAVESFSSLLPGHRRNHSFQTTINCGFTLTLNLYLDHDDDMYHIEIHALGGRYCGIKTEISAMDTEGKTVHSVAVGCQIHLNELKMSFPPFIGRNELMAHKDRYLLNDKLLLKCEFDIFAGTSWNQIEYCLQSSCPYVDGYAVSENNNTVDENFISSNENCFLKKRRDVDGHVMPENIYSIDKNSDSCNDYCSLKNSLKYVEEEGLFSDIILRNDIQSFPVHKNILSARCPNFEALFRCGMLNKDSNVVELQNLDGSTLRHLLLYIYTDTLDNLRWKDALDLFSAAADYELTDLKRRCSAFLKAYLSKSNVFDVLSLAGEHQDENLIIAAKDFILQHDTEFNSTENVGNVFKKCRKRISLGNN</sequence>
<dbReference type="Proteomes" id="UP000499080">
    <property type="component" value="Unassembled WGS sequence"/>
</dbReference>
<dbReference type="EMBL" id="BGPR01004219">
    <property type="protein sequence ID" value="GBM97269.1"/>
    <property type="molecule type" value="Genomic_DNA"/>
</dbReference>
<comment type="caution">
    <text evidence="2">The sequence shown here is derived from an EMBL/GenBank/DDBJ whole genome shotgun (WGS) entry which is preliminary data.</text>
</comment>
<evidence type="ECO:0000313" key="2">
    <source>
        <dbReference type="EMBL" id="GBM97269.1"/>
    </source>
</evidence>
<name>A0A4Y2K5Q1_ARAVE</name>
<evidence type="ECO:0000259" key="1">
    <source>
        <dbReference type="PROSITE" id="PS50097"/>
    </source>
</evidence>
<reference evidence="2 3" key="1">
    <citation type="journal article" date="2019" name="Sci. Rep.">
        <title>Orb-weaving spider Araneus ventricosus genome elucidates the spidroin gene catalogue.</title>
        <authorList>
            <person name="Kono N."/>
            <person name="Nakamura H."/>
            <person name="Ohtoshi R."/>
            <person name="Moran D.A.P."/>
            <person name="Shinohara A."/>
            <person name="Yoshida Y."/>
            <person name="Fujiwara M."/>
            <person name="Mori M."/>
            <person name="Tomita M."/>
            <person name="Arakawa K."/>
        </authorList>
    </citation>
    <scope>NUCLEOTIDE SEQUENCE [LARGE SCALE GENOMIC DNA]</scope>
</reference>
<feature type="domain" description="BTB" evidence="1">
    <location>
        <begin position="366"/>
        <end position="433"/>
    </location>
</feature>
<keyword evidence="3" id="KW-1185">Reference proteome</keyword>
<dbReference type="Gene3D" id="3.30.710.10">
    <property type="entry name" value="Potassium Channel Kv1.1, Chain A"/>
    <property type="match status" value="1"/>
</dbReference>
<dbReference type="InterPro" id="IPR000210">
    <property type="entry name" value="BTB/POZ_dom"/>
</dbReference>
<dbReference type="CDD" id="cd18186">
    <property type="entry name" value="BTB_POZ_ZBTB_KLHL-like"/>
    <property type="match status" value="1"/>
</dbReference>
<dbReference type="PANTHER" id="PTHR24413">
    <property type="entry name" value="SPECKLE-TYPE POZ PROTEIN"/>
    <property type="match status" value="1"/>
</dbReference>
<proteinExistence type="predicted"/>
<dbReference type="InterPro" id="IPR008974">
    <property type="entry name" value="TRAF-like"/>
</dbReference>
<evidence type="ECO:0000313" key="3">
    <source>
        <dbReference type="Proteomes" id="UP000499080"/>
    </source>
</evidence>
<dbReference type="SUPFAM" id="SSF49599">
    <property type="entry name" value="TRAF domain-like"/>
    <property type="match status" value="2"/>
</dbReference>
<dbReference type="Gene3D" id="2.60.210.10">
    <property type="entry name" value="Apoptosis, Tumor Necrosis Factor Receptor Associated Protein 2, Chain A"/>
    <property type="match status" value="2"/>
</dbReference>
<gene>
    <name evidence="2" type="ORF">AVEN_75797_1</name>
</gene>
<accession>A0A4Y2K5Q1</accession>
<dbReference type="Pfam" id="PF00651">
    <property type="entry name" value="BTB"/>
    <property type="match status" value="1"/>
</dbReference>
<dbReference type="PROSITE" id="PS50097">
    <property type="entry name" value="BTB"/>
    <property type="match status" value="1"/>
</dbReference>